<dbReference type="EMBL" id="JAVIJP010000029">
    <property type="protein sequence ID" value="KAL3633651.1"/>
    <property type="molecule type" value="Genomic_DNA"/>
</dbReference>
<keyword evidence="2" id="KW-1185">Reference proteome</keyword>
<proteinExistence type="predicted"/>
<sequence length="166" mass="19266">MGSHFVMYLAKMPENAKSGLPPTDVERVDSYAYLPPNSEHSLKSDSTATLVVFERRHEYLKNHAPEQITGTTDKQPLLETPGEVFELRKLIPTYFPYDFYIHYYGFSKLQMGEFLNLKLLSLKRRASTPGARMGAHVWPWSGRHRSRRRALLPQARFVRFCRLGFC</sequence>
<name>A0ABD3CUG5_9LAMI</name>
<dbReference type="InterPro" id="IPR011051">
    <property type="entry name" value="RmlC_Cupin_sf"/>
</dbReference>
<dbReference type="Gene3D" id="2.60.120.10">
    <property type="entry name" value="Jelly Rolls"/>
    <property type="match status" value="1"/>
</dbReference>
<comment type="caution">
    <text evidence="1">The sequence shown here is derived from an EMBL/GenBank/DDBJ whole genome shotgun (WGS) entry which is preliminary data.</text>
</comment>
<dbReference type="PANTHER" id="PTHR34571">
    <property type="entry name" value="(S)-UREIDOGLYCINE AMINOHYDROLASE"/>
    <property type="match status" value="1"/>
</dbReference>
<dbReference type="InterPro" id="IPR014710">
    <property type="entry name" value="RmlC-like_jellyroll"/>
</dbReference>
<dbReference type="PANTHER" id="PTHR34571:SF1">
    <property type="entry name" value="(S)-UREIDOGLYCINE AMINOHYDROLASE"/>
    <property type="match status" value="1"/>
</dbReference>
<protein>
    <submittedName>
        <fullName evidence="1">Uncharacterized protein</fullName>
    </submittedName>
</protein>
<evidence type="ECO:0000313" key="1">
    <source>
        <dbReference type="EMBL" id="KAL3633651.1"/>
    </source>
</evidence>
<dbReference type="AlphaFoldDB" id="A0ABD3CUG5"/>
<dbReference type="InterPro" id="IPR017627">
    <property type="entry name" value="UGHY"/>
</dbReference>
<organism evidence="1 2">
    <name type="scientific">Castilleja foliolosa</name>
    <dbReference type="NCBI Taxonomy" id="1961234"/>
    <lineage>
        <taxon>Eukaryota</taxon>
        <taxon>Viridiplantae</taxon>
        <taxon>Streptophyta</taxon>
        <taxon>Embryophyta</taxon>
        <taxon>Tracheophyta</taxon>
        <taxon>Spermatophyta</taxon>
        <taxon>Magnoliopsida</taxon>
        <taxon>eudicotyledons</taxon>
        <taxon>Gunneridae</taxon>
        <taxon>Pentapetalae</taxon>
        <taxon>asterids</taxon>
        <taxon>lamiids</taxon>
        <taxon>Lamiales</taxon>
        <taxon>Orobanchaceae</taxon>
        <taxon>Pedicularideae</taxon>
        <taxon>Castillejinae</taxon>
        <taxon>Castilleja</taxon>
    </lineage>
</organism>
<gene>
    <name evidence="1" type="ORF">CASFOL_022413</name>
</gene>
<evidence type="ECO:0000313" key="2">
    <source>
        <dbReference type="Proteomes" id="UP001632038"/>
    </source>
</evidence>
<dbReference type="Proteomes" id="UP001632038">
    <property type="component" value="Unassembled WGS sequence"/>
</dbReference>
<accession>A0ABD3CUG5</accession>
<reference evidence="2" key="1">
    <citation type="journal article" date="2024" name="IScience">
        <title>Strigolactones Initiate the Formation of Haustorium-like Structures in Castilleja.</title>
        <authorList>
            <person name="Buerger M."/>
            <person name="Peterson D."/>
            <person name="Chory J."/>
        </authorList>
    </citation>
    <scope>NUCLEOTIDE SEQUENCE [LARGE SCALE GENOMIC DNA]</scope>
</reference>
<dbReference type="SUPFAM" id="SSF51182">
    <property type="entry name" value="RmlC-like cupins"/>
    <property type="match status" value="1"/>
</dbReference>